<keyword evidence="4" id="KW-1185">Reference proteome</keyword>
<dbReference type="AlphaFoldDB" id="A0A182Q1X3"/>
<dbReference type="EnsemblMetazoa" id="AFAF001469-RA">
    <property type="protein sequence ID" value="AFAF001469-PA"/>
    <property type="gene ID" value="AFAF001469"/>
</dbReference>
<evidence type="ECO:0000313" key="4">
    <source>
        <dbReference type="Proteomes" id="UP000075886"/>
    </source>
</evidence>
<protein>
    <recommendedName>
        <fullName evidence="5">MD-2-related lipid-recognition domain-containing protein</fullName>
    </recommendedName>
</protein>
<dbReference type="SUPFAM" id="SSF63707">
    <property type="entry name" value="Ganglioside M2 (gm2) activator"/>
    <property type="match status" value="1"/>
</dbReference>
<dbReference type="PANTHER" id="PTHR20898:SF1">
    <property type="entry name" value="MD-2-RELATED LIPID-RECOGNITION DOMAIN-CONTAINING PROTEIN"/>
    <property type="match status" value="1"/>
</dbReference>
<keyword evidence="1 2" id="KW-0732">Signal</keyword>
<proteinExistence type="predicted"/>
<evidence type="ECO:0000256" key="2">
    <source>
        <dbReference type="SAM" id="SignalP"/>
    </source>
</evidence>
<accession>A0A182Q1X3</accession>
<dbReference type="VEuPathDB" id="VectorBase:AFAF001469"/>
<evidence type="ECO:0000313" key="3">
    <source>
        <dbReference type="EnsemblMetazoa" id="AFAF001469-PA"/>
    </source>
</evidence>
<evidence type="ECO:0008006" key="5">
    <source>
        <dbReference type="Google" id="ProtNLM"/>
    </source>
</evidence>
<dbReference type="Proteomes" id="UP000075886">
    <property type="component" value="Unassembled WGS sequence"/>
</dbReference>
<name>A0A182Q1X3_9DIPT</name>
<evidence type="ECO:0000256" key="1">
    <source>
        <dbReference type="ARBA" id="ARBA00022729"/>
    </source>
</evidence>
<dbReference type="InterPro" id="IPR010512">
    <property type="entry name" value="DUF1091"/>
</dbReference>
<dbReference type="Gene3D" id="2.70.220.10">
    <property type="entry name" value="Ganglioside GM2 activator"/>
    <property type="match status" value="1"/>
</dbReference>
<organism evidence="3 4">
    <name type="scientific">Anopheles farauti</name>
    <dbReference type="NCBI Taxonomy" id="69004"/>
    <lineage>
        <taxon>Eukaryota</taxon>
        <taxon>Metazoa</taxon>
        <taxon>Ecdysozoa</taxon>
        <taxon>Arthropoda</taxon>
        <taxon>Hexapoda</taxon>
        <taxon>Insecta</taxon>
        <taxon>Pterygota</taxon>
        <taxon>Neoptera</taxon>
        <taxon>Endopterygota</taxon>
        <taxon>Diptera</taxon>
        <taxon>Nematocera</taxon>
        <taxon>Culicoidea</taxon>
        <taxon>Culicidae</taxon>
        <taxon>Anophelinae</taxon>
        <taxon>Anopheles</taxon>
    </lineage>
</organism>
<reference evidence="3" key="2">
    <citation type="submission" date="2020-05" db="UniProtKB">
        <authorList>
            <consortium name="EnsemblMetazoa"/>
        </authorList>
    </citation>
    <scope>IDENTIFICATION</scope>
    <source>
        <strain evidence="3">FAR1</strain>
    </source>
</reference>
<dbReference type="InterPro" id="IPR036846">
    <property type="entry name" value="GM2-AP_sf"/>
</dbReference>
<dbReference type="EMBL" id="AXCN02001144">
    <property type="status" value="NOT_ANNOTATED_CDS"/>
    <property type="molecule type" value="Genomic_DNA"/>
</dbReference>
<feature type="chain" id="PRO_5008132072" description="MD-2-related lipid-recognition domain-containing protein" evidence="2">
    <location>
        <begin position="24"/>
        <end position="186"/>
    </location>
</feature>
<feature type="signal peptide" evidence="2">
    <location>
        <begin position="1"/>
        <end position="23"/>
    </location>
</feature>
<dbReference type="Pfam" id="PF06477">
    <property type="entry name" value="DUF1091"/>
    <property type="match status" value="1"/>
</dbReference>
<reference evidence="4" key="1">
    <citation type="submission" date="2014-01" db="EMBL/GenBank/DDBJ databases">
        <title>The Genome Sequence of Anopheles farauti FAR1 (V2).</title>
        <authorList>
            <consortium name="The Broad Institute Genomics Platform"/>
            <person name="Neafsey D.E."/>
            <person name="Besansky N."/>
            <person name="Howell P."/>
            <person name="Walton C."/>
            <person name="Young S.K."/>
            <person name="Zeng Q."/>
            <person name="Gargeya S."/>
            <person name="Fitzgerald M."/>
            <person name="Haas B."/>
            <person name="Abouelleil A."/>
            <person name="Allen A.W."/>
            <person name="Alvarado L."/>
            <person name="Arachchi H.M."/>
            <person name="Berlin A.M."/>
            <person name="Chapman S.B."/>
            <person name="Gainer-Dewar J."/>
            <person name="Goldberg J."/>
            <person name="Griggs A."/>
            <person name="Gujja S."/>
            <person name="Hansen M."/>
            <person name="Howarth C."/>
            <person name="Imamovic A."/>
            <person name="Ireland A."/>
            <person name="Larimer J."/>
            <person name="McCowan C."/>
            <person name="Murphy C."/>
            <person name="Pearson M."/>
            <person name="Poon T.W."/>
            <person name="Priest M."/>
            <person name="Roberts A."/>
            <person name="Saif S."/>
            <person name="Shea T."/>
            <person name="Sisk P."/>
            <person name="Sykes S."/>
            <person name="Wortman J."/>
            <person name="Nusbaum C."/>
            <person name="Birren B."/>
        </authorList>
    </citation>
    <scope>NUCLEOTIDE SEQUENCE [LARGE SCALE GENOMIC DNA]</scope>
    <source>
        <strain evidence="4">FAR1</strain>
    </source>
</reference>
<sequence length="186" mass="21262">MIVHRCLVSLILFELFYSPASIAKIIPILDRVEATFDSKLSNSSFVLDPDKSHNQTRRYYPTFTLSFNTFRTVNEAWLHAKVLMATKKGLPNLPIFDSTVNFCDLLSHPQKYHLVSLVFYEIRRYGPVPKCPVPPGVYSYSKASLKQIQLPSFLSESDFVVEIEGFTGSAREKFCLLKLYGSLKRI</sequence>
<dbReference type="PANTHER" id="PTHR20898">
    <property type="entry name" value="DAEDALUS ON 3-RELATED-RELATED"/>
    <property type="match status" value="1"/>
</dbReference>